<name>A0A9J7MZ87_BRAFL</name>
<dbReference type="SMART" id="SM00034">
    <property type="entry name" value="CLECT"/>
    <property type="match status" value="1"/>
</dbReference>
<organism evidence="8 9">
    <name type="scientific">Branchiostoma floridae</name>
    <name type="common">Florida lancelet</name>
    <name type="synonym">Amphioxus</name>
    <dbReference type="NCBI Taxonomy" id="7739"/>
    <lineage>
        <taxon>Eukaryota</taxon>
        <taxon>Metazoa</taxon>
        <taxon>Chordata</taxon>
        <taxon>Cephalochordata</taxon>
        <taxon>Leptocardii</taxon>
        <taxon>Amphioxiformes</taxon>
        <taxon>Branchiostomatidae</taxon>
        <taxon>Branchiostoma</taxon>
    </lineage>
</organism>
<feature type="domain" description="Sushi" evidence="7">
    <location>
        <begin position="360"/>
        <end position="422"/>
    </location>
</feature>
<evidence type="ECO:0000256" key="4">
    <source>
        <dbReference type="PROSITE-ProRule" id="PRU00302"/>
    </source>
</evidence>
<dbReference type="PROSITE" id="PS50026">
    <property type="entry name" value="EGF_3"/>
    <property type="match status" value="1"/>
</dbReference>
<evidence type="ECO:0000313" key="8">
    <source>
        <dbReference type="Proteomes" id="UP000001554"/>
    </source>
</evidence>
<dbReference type="PROSITE" id="PS50923">
    <property type="entry name" value="SUSHI"/>
    <property type="match status" value="5"/>
</dbReference>
<dbReference type="SUPFAM" id="SSF57535">
    <property type="entry name" value="Complement control module/SCR domain"/>
    <property type="match status" value="5"/>
</dbReference>
<dbReference type="Pfam" id="PF00059">
    <property type="entry name" value="Lectin_C"/>
    <property type="match status" value="1"/>
</dbReference>
<protein>
    <submittedName>
        <fullName evidence="9">P-selectin-like isoform X1</fullName>
    </submittedName>
</protein>
<dbReference type="Pfam" id="PF00084">
    <property type="entry name" value="Sushi"/>
    <property type="match status" value="5"/>
</dbReference>
<dbReference type="PANTHER" id="PTHR46748:SF1">
    <property type="entry name" value="IGGFC-BINDING PROTEIN N-TERMINAL DOMAIN-CONTAINING PROTEIN"/>
    <property type="match status" value="1"/>
</dbReference>
<keyword evidence="3" id="KW-0245">EGF-like domain</keyword>
<dbReference type="InterPro" id="IPR016187">
    <property type="entry name" value="CTDL_fold"/>
</dbReference>
<dbReference type="RefSeq" id="XP_035683986.1">
    <property type="nucleotide sequence ID" value="XM_035828093.1"/>
</dbReference>
<evidence type="ECO:0000259" key="5">
    <source>
        <dbReference type="PROSITE" id="PS50026"/>
    </source>
</evidence>
<proteinExistence type="predicted"/>
<evidence type="ECO:0000259" key="7">
    <source>
        <dbReference type="PROSITE" id="PS50923"/>
    </source>
</evidence>
<dbReference type="Gene3D" id="2.10.70.10">
    <property type="entry name" value="Complement Module, domain 1"/>
    <property type="match status" value="5"/>
</dbReference>
<dbReference type="GeneID" id="118420983"/>
<evidence type="ECO:0000259" key="6">
    <source>
        <dbReference type="PROSITE" id="PS50041"/>
    </source>
</evidence>
<feature type="disulfide bond" evidence="3">
    <location>
        <begin position="244"/>
        <end position="261"/>
    </location>
</feature>
<dbReference type="AlphaFoldDB" id="A0A9J7MZ87"/>
<keyword evidence="8" id="KW-1185">Reference proteome</keyword>
<feature type="domain" description="EGF-like" evidence="5">
    <location>
        <begin position="233"/>
        <end position="275"/>
    </location>
</feature>
<reference evidence="9" key="2">
    <citation type="submission" date="2025-08" db="UniProtKB">
        <authorList>
            <consortium name="RefSeq"/>
        </authorList>
    </citation>
    <scope>IDENTIFICATION</scope>
    <source>
        <strain evidence="9">S238N-H82</strain>
        <tissue evidence="9">Testes</tissue>
    </source>
</reference>
<keyword evidence="4" id="KW-0768">Sushi</keyword>
<dbReference type="Gene3D" id="2.10.25.10">
    <property type="entry name" value="Laminin"/>
    <property type="match status" value="1"/>
</dbReference>
<feature type="domain" description="Sushi" evidence="7">
    <location>
        <begin position="423"/>
        <end position="484"/>
    </location>
</feature>
<dbReference type="KEGG" id="bfo:118420983"/>
<sequence length="622" mass="68627">MIIKNITTSTLSQRYCEMKYQTVSLTDIVIPQTLACVIADCGIISTPAHGDVRCTGTTYGETCHLTCHDGYERLSRDNFTCQVHGDKPTWSGEPECIPVSCGTPPEFPHTTIQRASGRTYGNTCGVTCADGYEGTNHQRVTCHSTGNWSLQAEALQPVVGGPDLFCQRKDCARLPPPAHGSLTCSGTRYQDSCRLTCEPGYKVAEESGLLLHSLYNFRCTANGQWNKKPSCVPSDYCQLGLHDCHPEHGVCSLTGHQAFSCRCRVGTVGNGTHCERTLCPPFPVTEPENGFFSCSIPTSSAADTCQSANSTQPEYEVVCVLHCNHGYDRLIYAEYSCRHDGNWDIPFNPKSPGTTACLAVKCPDLSSPLHGRMTCNSGYSFRYPEACSFACDRGYELTSTSSHERHCQTDATWSGNNTECIAVQCPTLYSPAHGRMSCNHGYSFRYPENCTFSCNHGYNLYAGSTSRNCPADRTWSGSSARCTRCPDGYVYYQPNQLCYKAFNQRGNYDEAAATCSSDGGTLAMPRDAGINRFLINLKNAVDNNALFWFGMTDRVREGSWVWADGVPLGHFKRWDPRQPDDAYGNEDCVHYFAGNSAIYVRNSWNDYPCSAAYLKFICQVAS</sequence>
<feature type="domain" description="Sushi" evidence="7">
    <location>
        <begin position="39"/>
        <end position="98"/>
    </location>
</feature>
<accession>A0A9J7MZ87</accession>
<keyword evidence="1" id="KW-0732">Signal</keyword>
<dbReference type="InterPro" id="IPR016186">
    <property type="entry name" value="C-type_lectin-like/link_sf"/>
</dbReference>
<keyword evidence="2 3" id="KW-1015">Disulfide bond</keyword>
<dbReference type="PROSITE" id="PS50041">
    <property type="entry name" value="C_TYPE_LECTIN_2"/>
    <property type="match status" value="1"/>
</dbReference>
<evidence type="ECO:0000256" key="2">
    <source>
        <dbReference type="ARBA" id="ARBA00023157"/>
    </source>
</evidence>
<dbReference type="OrthoDB" id="441660at2759"/>
<dbReference type="CDD" id="cd00033">
    <property type="entry name" value="CCP"/>
    <property type="match status" value="5"/>
</dbReference>
<feature type="domain" description="C-type lectin" evidence="6">
    <location>
        <begin position="498"/>
        <end position="610"/>
    </location>
</feature>
<dbReference type="InterPro" id="IPR001304">
    <property type="entry name" value="C-type_lectin-like"/>
</dbReference>
<dbReference type="SUPFAM" id="SSF56436">
    <property type="entry name" value="C-type lectin-like"/>
    <property type="match status" value="1"/>
</dbReference>
<dbReference type="SMART" id="SM00032">
    <property type="entry name" value="CCP"/>
    <property type="match status" value="6"/>
</dbReference>
<dbReference type="InterPro" id="IPR000436">
    <property type="entry name" value="Sushi_SCR_CCP_dom"/>
</dbReference>
<dbReference type="InterPro" id="IPR000742">
    <property type="entry name" value="EGF"/>
</dbReference>
<evidence type="ECO:0000313" key="9">
    <source>
        <dbReference type="RefSeq" id="XP_035683986.1"/>
    </source>
</evidence>
<dbReference type="PANTHER" id="PTHR46748">
    <property type="entry name" value="LRRNT DOMAIN-CONTAINING PROTEIN"/>
    <property type="match status" value="1"/>
</dbReference>
<dbReference type="InterPro" id="IPR035976">
    <property type="entry name" value="Sushi/SCR/CCP_sf"/>
</dbReference>
<feature type="domain" description="Sushi" evidence="7">
    <location>
        <begin position="169"/>
        <end position="233"/>
    </location>
</feature>
<dbReference type="Gene3D" id="3.10.100.10">
    <property type="entry name" value="Mannose-Binding Protein A, subunit A"/>
    <property type="match status" value="1"/>
</dbReference>
<feature type="domain" description="Sushi" evidence="7">
    <location>
        <begin position="99"/>
        <end position="168"/>
    </location>
</feature>
<reference evidence="8" key="1">
    <citation type="journal article" date="2020" name="Nat. Ecol. Evol.">
        <title>Deeply conserved synteny resolves early events in vertebrate evolution.</title>
        <authorList>
            <person name="Simakov O."/>
            <person name="Marletaz F."/>
            <person name="Yue J.X."/>
            <person name="O'Connell B."/>
            <person name="Jenkins J."/>
            <person name="Brandt A."/>
            <person name="Calef R."/>
            <person name="Tung C.H."/>
            <person name="Huang T.K."/>
            <person name="Schmutz J."/>
            <person name="Satoh N."/>
            <person name="Yu J.K."/>
            <person name="Putnam N.H."/>
            <person name="Green R.E."/>
            <person name="Rokhsar D.S."/>
        </authorList>
    </citation>
    <scope>NUCLEOTIDE SEQUENCE [LARGE SCALE GENOMIC DNA]</scope>
    <source>
        <strain evidence="8">S238N-H82</strain>
    </source>
</reference>
<evidence type="ECO:0000256" key="3">
    <source>
        <dbReference type="PROSITE-ProRule" id="PRU00076"/>
    </source>
</evidence>
<evidence type="ECO:0000256" key="1">
    <source>
        <dbReference type="ARBA" id="ARBA00022729"/>
    </source>
</evidence>
<dbReference type="Proteomes" id="UP000001554">
    <property type="component" value="Chromosome 8"/>
</dbReference>
<gene>
    <name evidence="9" type="primary">LOC118420983</name>
</gene>
<comment type="caution">
    <text evidence="3">Lacks conserved residue(s) required for the propagation of feature annotation.</text>
</comment>